<dbReference type="OrthoDB" id="8773014at2"/>
<sequence>MPRITRTIDPAATITFPNGTVVEMSAGPGSATQFTPEAPGLRSAQLPSETDTSAEFEAALRELDIEEQETLHLDVLPPVQGLRGGAPQDLIVLQPSRTADDARPRVVLYQDESGGLSWHFAEDAFLTPEQRQRLLQRGLRAPLPNRFVIRARTGEARATLANGVPRGSLRGPITKIGRKILKILVIPVADVVLGKPIEMMVRAVEERKRRNLIWHITPDTYKSPPTVPITDWSQLTQGRTLLVVHGILSSVEGMLSGLPRSAMDRWCEAYQGRVIAFNHLSVVASPEENARFFLEQARQALPEGHLEFDVLCHSRGGIVSRMMTEHGHELVDGANAAFRSIYFVASPNSGSQLGDPNHMVDMVDVFTNFLTNFPDGPVMYSIETLLAIVKMLASAGMKQLPGIASMGTAADGFIAKRLNHAGERLEARYGAAASDYEPRPGADNGFFQGRFGNFVMDGIFAKEGRPTANDLVVPRDSVFERNGHPMFPIANPLLYRPSDAVWHSGFFSQPRTLAHIENHLQVGGIPIVVPALGGTKVTEASSTDADRVRLRSRPPKGRLRGGNRATERDTPQVPLLEEVEIRRSPEITFHEKVTEGQTSDLTVRLADLVAGGDALVIPLPIDKDAVEITVELSAPGFTVEGPRAAPMTVKRKRDPQTEQVTFRVTAKNPGTEPVIRKLIATFWQDNNCIGAVTHETTVTPAGYGRPVAGSGHSSADTLLLRPGAREDADLVIYVRSLQPGVFDVALRSRVPGEEYDMKPMGELKLVGTDFEDFFKQVVDRQFSTFPRDPNLDEKEFEDQLNAWNGSFMSRLADLGRGLWSLLPDKLREEYLRLVSLPTPPRALFVQSDEMTLPWEIIRPAGMINGQFEEQPLGVRHVLGRWRPGLGARPQPQGMPIKSFVVLNPRYGTGALYWADLESERLKALLGNLQKPSPVDRKALDAILSRTDVQMVHFNGHGTLGANAELNGLELENKESLSAMALHGRPLGLQGHPVLYLNACSVGRTGQTLGRPAGFAAICIENGWSGVIAPYWPVYDPWAADCSLALYTKLRLGRSVGEALQEIRREQPNNFTAQAYSYFGDPWARLLFP</sequence>
<dbReference type="Proteomes" id="UP000051936">
    <property type="component" value="Unassembled WGS sequence"/>
</dbReference>
<dbReference type="RefSeq" id="WP_057743779.1">
    <property type="nucleotide sequence ID" value="NZ_LJYG01000032.1"/>
</dbReference>
<feature type="compositionally biased region" description="Basic residues" evidence="1">
    <location>
        <begin position="550"/>
        <end position="561"/>
    </location>
</feature>
<dbReference type="STRING" id="989370.AOQ71_07305"/>
<name>A0A0R3E173_9BRAD</name>
<dbReference type="EMBL" id="LJYG01000032">
    <property type="protein sequence ID" value="KRQ15937.1"/>
    <property type="molecule type" value="Genomic_DNA"/>
</dbReference>
<proteinExistence type="predicted"/>
<dbReference type="InterPro" id="IPR029058">
    <property type="entry name" value="AB_hydrolase_fold"/>
</dbReference>
<feature type="domain" description="DUF7379" evidence="3">
    <location>
        <begin position="241"/>
        <end position="411"/>
    </location>
</feature>
<evidence type="ECO:0000256" key="1">
    <source>
        <dbReference type="SAM" id="MobiDB-lite"/>
    </source>
</evidence>
<reference evidence="4 5" key="1">
    <citation type="submission" date="2015-09" db="EMBL/GenBank/DDBJ databases">
        <title>Draft Genome Sequence of Bradyrhizobium manausense Strain BR 3351T, a Novel Symbiotic Nitrogen-Fixing Alphaproteobacterium Isolated from Brazilian Amazon Rain Forest.</title>
        <authorList>
            <person name="De Araujo J.L."/>
            <person name="Zilli J.E."/>
        </authorList>
    </citation>
    <scope>NUCLEOTIDE SEQUENCE [LARGE SCALE GENOMIC DNA]</scope>
    <source>
        <strain evidence="4 5">BR3351</strain>
    </source>
</reference>
<dbReference type="InterPro" id="IPR055803">
    <property type="entry name" value="DUF7379"/>
</dbReference>
<dbReference type="SUPFAM" id="SSF53474">
    <property type="entry name" value="alpha/beta-Hydrolases"/>
    <property type="match status" value="1"/>
</dbReference>
<evidence type="ECO:0000259" key="2">
    <source>
        <dbReference type="Pfam" id="PF12770"/>
    </source>
</evidence>
<keyword evidence="5" id="KW-1185">Reference proteome</keyword>
<dbReference type="Pfam" id="PF24096">
    <property type="entry name" value="DUF7379"/>
    <property type="match status" value="1"/>
</dbReference>
<dbReference type="AlphaFoldDB" id="A0A0R3E173"/>
<comment type="caution">
    <text evidence="4">The sequence shown here is derived from an EMBL/GenBank/DDBJ whole genome shotgun (WGS) entry which is preliminary data.</text>
</comment>
<feature type="domain" description="CHAT" evidence="2">
    <location>
        <begin position="915"/>
        <end position="1065"/>
    </location>
</feature>
<gene>
    <name evidence="4" type="ORF">AOQ71_07305</name>
</gene>
<dbReference type="Pfam" id="PF12770">
    <property type="entry name" value="CHAT"/>
    <property type="match status" value="1"/>
</dbReference>
<accession>A0A0R3E173</accession>
<evidence type="ECO:0000313" key="5">
    <source>
        <dbReference type="Proteomes" id="UP000051936"/>
    </source>
</evidence>
<evidence type="ECO:0000259" key="3">
    <source>
        <dbReference type="Pfam" id="PF24096"/>
    </source>
</evidence>
<dbReference type="InterPro" id="IPR024983">
    <property type="entry name" value="CHAT_dom"/>
</dbReference>
<organism evidence="4 5">
    <name type="scientific">Bradyrhizobium manausense</name>
    <dbReference type="NCBI Taxonomy" id="989370"/>
    <lineage>
        <taxon>Bacteria</taxon>
        <taxon>Pseudomonadati</taxon>
        <taxon>Pseudomonadota</taxon>
        <taxon>Alphaproteobacteria</taxon>
        <taxon>Hyphomicrobiales</taxon>
        <taxon>Nitrobacteraceae</taxon>
        <taxon>Bradyrhizobium</taxon>
    </lineage>
</organism>
<dbReference type="Gene3D" id="3.40.50.1820">
    <property type="entry name" value="alpha/beta hydrolase"/>
    <property type="match status" value="1"/>
</dbReference>
<evidence type="ECO:0000313" key="4">
    <source>
        <dbReference type="EMBL" id="KRQ15937.1"/>
    </source>
</evidence>
<feature type="region of interest" description="Disordered" evidence="1">
    <location>
        <begin position="538"/>
        <end position="569"/>
    </location>
</feature>
<protein>
    <submittedName>
        <fullName evidence="4">Uncharacterized protein</fullName>
    </submittedName>
</protein>